<evidence type="ECO:0000313" key="4">
    <source>
        <dbReference type="EMBL" id="KAA9029224.1"/>
    </source>
</evidence>
<proteinExistence type="predicted"/>
<protein>
    <submittedName>
        <fullName evidence="4">DUF4142 domain-containing protein</fullName>
    </submittedName>
</protein>
<feature type="signal peptide" evidence="1">
    <location>
        <begin position="1"/>
        <end position="15"/>
    </location>
</feature>
<dbReference type="PROSITE" id="PS51257">
    <property type="entry name" value="PROKAR_LIPOPROTEIN"/>
    <property type="match status" value="1"/>
</dbReference>
<evidence type="ECO:0000259" key="2">
    <source>
        <dbReference type="Pfam" id="PF13628"/>
    </source>
</evidence>
<keyword evidence="6" id="KW-1185">Reference proteome</keyword>
<reference evidence="5 6" key="1">
    <citation type="submission" date="2019-09" db="EMBL/GenBank/DDBJ databases">
        <authorList>
            <person name="Feng G."/>
        </authorList>
    </citation>
    <scope>NUCLEOTIDE SEQUENCE [LARGE SCALE GENOMIC DNA]</scope>
    <source>
        <strain evidence="4 5">KACC 19283</strain>
        <strain evidence="3 6">KACC 19284</strain>
    </source>
</reference>
<dbReference type="InterPro" id="IPR025419">
    <property type="entry name" value="DUF4142"/>
</dbReference>
<evidence type="ECO:0000313" key="5">
    <source>
        <dbReference type="Proteomes" id="UP000325933"/>
    </source>
</evidence>
<keyword evidence="1" id="KW-0732">Signal</keyword>
<evidence type="ECO:0000313" key="3">
    <source>
        <dbReference type="EMBL" id="KAA9011901.1"/>
    </source>
</evidence>
<dbReference type="InterPro" id="IPR012347">
    <property type="entry name" value="Ferritin-like"/>
</dbReference>
<dbReference type="PANTHER" id="PTHR38593:SF1">
    <property type="entry name" value="BLR2558 PROTEIN"/>
    <property type="match status" value="1"/>
</dbReference>
<dbReference type="Proteomes" id="UP000325933">
    <property type="component" value="Unassembled WGS sequence"/>
</dbReference>
<dbReference type="EMBL" id="VYQA01000008">
    <property type="protein sequence ID" value="KAA9029224.1"/>
    <property type="molecule type" value="Genomic_DNA"/>
</dbReference>
<sequence>MRSFFLFTASALLLAGCNGSDTSDNQVGANAISANSASEMADQGVMADPVAAPTDASGYLAKAGGGDMFEIESSKALLEKSKDAKLRDFAQMMVKAHQQSTAKVKAAAAEAKLTVAPPSLAPDQQTMLDEIKAASADMIDAVYIKDQKIAHDAALALHEGYASAGDTPALKQAAAQIAPVVKEHIAHLAAFPAK</sequence>
<name>A0A5J5I1Y8_9SPHN</name>
<evidence type="ECO:0000313" key="6">
    <source>
        <dbReference type="Proteomes" id="UP000326364"/>
    </source>
</evidence>
<evidence type="ECO:0000256" key="1">
    <source>
        <dbReference type="SAM" id="SignalP"/>
    </source>
</evidence>
<dbReference type="AlphaFoldDB" id="A0A5J5I1Y8"/>
<dbReference type="EMBL" id="VYQB01000027">
    <property type="protein sequence ID" value="KAA9011901.1"/>
    <property type="molecule type" value="Genomic_DNA"/>
</dbReference>
<dbReference type="Gene3D" id="1.20.1260.10">
    <property type="match status" value="1"/>
</dbReference>
<dbReference type="Proteomes" id="UP000326364">
    <property type="component" value="Unassembled WGS sequence"/>
</dbReference>
<comment type="caution">
    <text evidence="4">The sequence shown here is derived from an EMBL/GenBank/DDBJ whole genome shotgun (WGS) entry which is preliminary data.</text>
</comment>
<feature type="chain" id="PRO_5023848451" evidence="1">
    <location>
        <begin position="16"/>
        <end position="194"/>
    </location>
</feature>
<dbReference type="Pfam" id="PF13628">
    <property type="entry name" value="DUF4142"/>
    <property type="match status" value="1"/>
</dbReference>
<accession>A0A5J5I1Y8</accession>
<organism evidence="4 5">
    <name type="scientific">Sphingobium limneticum</name>
    <dbReference type="NCBI Taxonomy" id="1007511"/>
    <lineage>
        <taxon>Bacteria</taxon>
        <taxon>Pseudomonadati</taxon>
        <taxon>Pseudomonadota</taxon>
        <taxon>Alphaproteobacteria</taxon>
        <taxon>Sphingomonadales</taxon>
        <taxon>Sphingomonadaceae</taxon>
        <taxon>Sphingobium</taxon>
    </lineage>
</organism>
<gene>
    <name evidence="4" type="ORF">F4U95_11870</name>
    <name evidence="3" type="ORF">F4U96_22095</name>
</gene>
<dbReference type="PANTHER" id="PTHR38593">
    <property type="entry name" value="BLR2558 PROTEIN"/>
    <property type="match status" value="1"/>
</dbReference>
<feature type="domain" description="DUF4142" evidence="2">
    <location>
        <begin position="58"/>
        <end position="188"/>
    </location>
</feature>